<accession>A0A9W4H1M4</accession>
<evidence type="ECO:0000313" key="3">
    <source>
        <dbReference type="Proteomes" id="UP001153328"/>
    </source>
</evidence>
<feature type="compositionally biased region" description="Basic residues" evidence="1">
    <location>
        <begin position="111"/>
        <end position="133"/>
    </location>
</feature>
<evidence type="ECO:0000313" key="2">
    <source>
        <dbReference type="EMBL" id="CAG7642614.1"/>
    </source>
</evidence>
<dbReference type="Proteomes" id="UP001153328">
    <property type="component" value="Unassembled WGS sequence"/>
</dbReference>
<keyword evidence="3" id="KW-1185">Reference proteome</keyword>
<evidence type="ECO:0000256" key="1">
    <source>
        <dbReference type="SAM" id="MobiDB-lite"/>
    </source>
</evidence>
<feature type="compositionally biased region" description="Basic and acidic residues" evidence="1">
    <location>
        <begin position="193"/>
        <end position="202"/>
    </location>
</feature>
<comment type="caution">
    <text evidence="2">The sequence shown here is derived from an EMBL/GenBank/DDBJ whole genome shotgun (WGS) entry which is preliminary data.</text>
</comment>
<feature type="region of interest" description="Disordered" evidence="1">
    <location>
        <begin position="28"/>
        <end position="243"/>
    </location>
</feature>
<name>A0A9W4H1M4_9ACTN</name>
<sequence length="243" mass="27765">MDDVAHRPDDVRALRRLLLGHAQAGRRLLHGGRGREHAGLGRPARSRHRAHHLPAHPVRHGRRADLRGRRPRRRRLRRPVHRVRQLGHRGQRVPVLPEDRRADGVAERVQHHQRLRLRRQRRLLRHRTGHHRLPVVASPRRCGRPDRQGRRAHRAGSGQAVRPRGLPGRTRRLCLRRQQDDAGAERHHRQRDRGRDRQDRLRGSAPCPAAGLADDLPGARPGGPSDAQIPVVPPTGFEPVLPP</sequence>
<organism evidence="2 3">
    <name type="scientific">Actinacidiphila bryophytorum</name>
    <dbReference type="NCBI Taxonomy" id="1436133"/>
    <lineage>
        <taxon>Bacteria</taxon>
        <taxon>Bacillati</taxon>
        <taxon>Actinomycetota</taxon>
        <taxon>Actinomycetes</taxon>
        <taxon>Kitasatosporales</taxon>
        <taxon>Streptomycetaceae</taxon>
        <taxon>Actinacidiphila</taxon>
    </lineage>
</organism>
<feature type="compositionally biased region" description="Basic residues" evidence="1">
    <location>
        <begin position="44"/>
        <end position="62"/>
    </location>
</feature>
<dbReference type="AlphaFoldDB" id="A0A9W4H1M4"/>
<proteinExistence type="predicted"/>
<protein>
    <submittedName>
        <fullName evidence="2">Uncharacterized protein</fullName>
    </submittedName>
</protein>
<dbReference type="EMBL" id="CAJVAX010000017">
    <property type="protein sequence ID" value="CAG7642614.1"/>
    <property type="molecule type" value="Genomic_DNA"/>
</dbReference>
<gene>
    <name evidence="2" type="ORF">SBRY_30674</name>
</gene>
<feature type="compositionally biased region" description="Basic residues" evidence="1">
    <location>
        <begin position="69"/>
        <end position="91"/>
    </location>
</feature>
<reference evidence="2" key="1">
    <citation type="submission" date="2021-06" db="EMBL/GenBank/DDBJ databases">
        <authorList>
            <person name="Arsene-Ploetze F."/>
        </authorList>
    </citation>
    <scope>NUCLEOTIDE SEQUENCE</scope>
    <source>
        <strain evidence="2">SBRY1</strain>
    </source>
</reference>
<feature type="compositionally biased region" description="Basic and acidic residues" evidence="1">
    <location>
        <begin position="97"/>
        <end position="110"/>
    </location>
</feature>